<dbReference type="EMBL" id="BTRK01000006">
    <property type="protein sequence ID" value="GMR62174.1"/>
    <property type="molecule type" value="Genomic_DNA"/>
</dbReference>
<evidence type="ECO:0000313" key="1">
    <source>
        <dbReference type="EMBL" id="GMR62174.1"/>
    </source>
</evidence>
<name>A0AAN5IEY5_9BILA</name>
<dbReference type="Proteomes" id="UP001328107">
    <property type="component" value="Unassembled WGS sequence"/>
</dbReference>
<comment type="caution">
    <text evidence="1">The sequence shown here is derived from an EMBL/GenBank/DDBJ whole genome shotgun (WGS) entry which is preliminary data.</text>
</comment>
<evidence type="ECO:0000313" key="2">
    <source>
        <dbReference type="Proteomes" id="UP001328107"/>
    </source>
</evidence>
<gene>
    <name evidence="1" type="ORF">PMAYCL1PPCAC_32369</name>
</gene>
<feature type="non-terminal residue" evidence="1">
    <location>
        <position position="1"/>
    </location>
</feature>
<protein>
    <recommendedName>
        <fullName evidence="3">F-box domain-containing protein</fullName>
    </recommendedName>
</protein>
<accession>A0AAN5IEY5</accession>
<reference evidence="2" key="1">
    <citation type="submission" date="2022-10" db="EMBL/GenBank/DDBJ databases">
        <title>Genome assembly of Pristionchus species.</title>
        <authorList>
            <person name="Yoshida K."/>
            <person name="Sommer R.J."/>
        </authorList>
    </citation>
    <scope>NUCLEOTIDE SEQUENCE [LARGE SCALE GENOMIC DNA]</scope>
    <source>
        <strain evidence="2">RS5460</strain>
    </source>
</reference>
<sequence>VRMAQELSPIEQLPEEILHEIIDNAPESILVLKKVSKLLNDRVDAYVKRARIIRLLDRLDLEWVQEDVTRVSFGLPLDRVDLFKLRLNHFVIREVFPWNRIDSRNPDGRSIEPYNWKFLLSDDPLQYFTFDFVATEGLLDSLNRCIGGMSDASYKQELGEARLYACDSQPTFRGQQQLHFRKLLKGIKICEFHYGGNISNDDVDFINYFIDVHNVDHLNLRLMETTASDPVNALLCFSSRVHSMFLNQYFLSANHWTYMFGLQNGDWADTILAMLGRDMKLETLRMNGMDVPQWLSPASQVKLKQFIPQLERPVSFEAYHRLHRSFADYMDRGYSVRATRGGMSIQYCSRRSSRPMSAASNLVISTSNDV</sequence>
<dbReference type="AlphaFoldDB" id="A0AAN5IEY5"/>
<organism evidence="1 2">
    <name type="scientific">Pristionchus mayeri</name>
    <dbReference type="NCBI Taxonomy" id="1317129"/>
    <lineage>
        <taxon>Eukaryota</taxon>
        <taxon>Metazoa</taxon>
        <taxon>Ecdysozoa</taxon>
        <taxon>Nematoda</taxon>
        <taxon>Chromadorea</taxon>
        <taxon>Rhabditida</taxon>
        <taxon>Rhabditina</taxon>
        <taxon>Diplogasteromorpha</taxon>
        <taxon>Diplogasteroidea</taxon>
        <taxon>Neodiplogasteridae</taxon>
        <taxon>Pristionchus</taxon>
    </lineage>
</organism>
<keyword evidence="2" id="KW-1185">Reference proteome</keyword>
<proteinExistence type="predicted"/>
<evidence type="ECO:0008006" key="3">
    <source>
        <dbReference type="Google" id="ProtNLM"/>
    </source>
</evidence>